<keyword evidence="1" id="KW-0175">Coiled coil</keyword>
<feature type="compositionally biased region" description="Basic and acidic residues" evidence="2">
    <location>
        <begin position="218"/>
        <end position="250"/>
    </location>
</feature>
<dbReference type="InterPro" id="IPR024857">
    <property type="entry name" value="Cappuccino"/>
</dbReference>
<feature type="coiled-coil region" evidence="1">
    <location>
        <begin position="97"/>
        <end position="124"/>
    </location>
</feature>
<proteinExistence type="predicted"/>
<sequence length="250" mass="28605">MEKTIVTSPQDEYLTGIETDDLLRSVAKGYSNYFAFSNSTNEQAKNIDDTMEYMLARIDEFGAFIETIKSDTDKTEKKLIPLLYEKSQQVQQLFPLIDNLTGLMADINKNISILEDRVNQADKHVSNLTGTSNPFKWVLSHLQKEDDVLQQIKNAQALENNSNQPKFTPLKSHNTTEFFKNLRDEMQKVYSNTEKDSSTTNTTTATTTTSESTNNTTSEEKEKEKEKDKQEEEKEEKEEKEKETDNSGAK</sequence>
<protein>
    <submittedName>
        <fullName evidence="3">Uncharacterized protein</fullName>
    </submittedName>
</protein>
<feature type="region of interest" description="Disordered" evidence="2">
    <location>
        <begin position="191"/>
        <end position="250"/>
    </location>
</feature>
<feature type="compositionally biased region" description="Low complexity" evidence="2">
    <location>
        <begin position="198"/>
        <end position="217"/>
    </location>
</feature>
<evidence type="ECO:0000313" key="3">
    <source>
        <dbReference type="EMBL" id="KAF2078677.1"/>
    </source>
</evidence>
<dbReference type="Proteomes" id="UP000695562">
    <property type="component" value="Unassembled WGS sequence"/>
</dbReference>
<accession>A0A8J4V9E7</accession>
<dbReference type="PANTHER" id="PTHR16230">
    <property type="entry name" value="CAPPUCCINO"/>
    <property type="match status" value="1"/>
</dbReference>
<dbReference type="EMBL" id="AJWJ01000001">
    <property type="protein sequence ID" value="KAF2078677.1"/>
    <property type="molecule type" value="Genomic_DNA"/>
</dbReference>
<reference evidence="3" key="1">
    <citation type="submission" date="2020-01" db="EMBL/GenBank/DDBJ databases">
        <title>Development of genomics and gene disruption for Polysphondylium violaceum indicates a role for the polyketide synthase stlB in stalk morphogenesis.</title>
        <authorList>
            <person name="Narita B."/>
            <person name="Kawabe Y."/>
            <person name="Kin K."/>
            <person name="Saito T."/>
            <person name="Gibbs R."/>
            <person name="Kuspa A."/>
            <person name="Muzny D."/>
            <person name="Queller D."/>
            <person name="Richards S."/>
            <person name="Strassman J."/>
            <person name="Sucgang R."/>
            <person name="Worley K."/>
            <person name="Schaap P."/>
        </authorList>
    </citation>
    <scope>NUCLEOTIDE SEQUENCE</scope>
    <source>
        <strain evidence="3">QSvi11</strain>
    </source>
</reference>
<gene>
    <name evidence="3" type="ORF">CYY_000048</name>
</gene>
<evidence type="ECO:0000313" key="4">
    <source>
        <dbReference type="Proteomes" id="UP000695562"/>
    </source>
</evidence>
<evidence type="ECO:0000256" key="2">
    <source>
        <dbReference type="SAM" id="MobiDB-lite"/>
    </source>
</evidence>
<dbReference type="GO" id="GO:0031083">
    <property type="term" value="C:BLOC-1 complex"/>
    <property type="evidence" value="ECO:0007669"/>
    <property type="project" value="TreeGrafter"/>
</dbReference>
<name>A0A8J4V9E7_9MYCE</name>
<evidence type="ECO:0000256" key="1">
    <source>
        <dbReference type="SAM" id="Coils"/>
    </source>
</evidence>
<dbReference type="OrthoDB" id="2372305at2759"/>
<comment type="caution">
    <text evidence="3">The sequence shown here is derived from an EMBL/GenBank/DDBJ whole genome shotgun (WGS) entry which is preliminary data.</text>
</comment>
<dbReference type="PANTHER" id="PTHR16230:SF3">
    <property type="entry name" value="BIOGENESIS OF LYSOSOMAL ORGANELLES COMPLEX-1, SUBUNIT 4, CAPPUCCINO"/>
    <property type="match status" value="1"/>
</dbReference>
<keyword evidence="4" id="KW-1185">Reference proteome</keyword>
<dbReference type="AlphaFoldDB" id="A0A8J4V9E7"/>
<organism evidence="3 4">
    <name type="scientific">Polysphondylium violaceum</name>
    <dbReference type="NCBI Taxonomy" id="133409"/>
    <lineage>
        <taxon>Eukaryota</taxon>
        <taxon>Amoebozoa</taxon>
        <taxon>Evosea</taxon>
        <taxon>Eumycetozoa</taxon>
        <taxon>Dictyostelia</taxon>
        <taxon>Dictyosteliales</taxon>
        <taxon>Dictyosteliaceae</taxon>
        <taxon>Polysphondylium</taxon>
    </lineage>
</organism>